<dbReference type="InterPro" id="IPR054337">
    <property type="entry name" value="Mtrc-MtrF-like_dom_II/IV"/>
</dbReference>
<dbReference type="Proteomes" id="UP000178082">
    <property type="component" value="Unassembled WGS sequence"/>
</dbReference>
<dbReference type="Gene3D" id="2.60.40.10">
    <property type="entry name" value="Immunoglobulins"/>
    <property type="match status" value="1"/>
</dbReference>
<keyword evidence="1" id="KW-0732">Signal</keyword>
<accession>A0A1F7SQF3</accession>
<comment type="caution">
    <text evidence="4">The sequence shown here is derived from an EMBL/GenBank/DDBJ whole genome shotgun (WGS) entry which is preliminary data.</text>
</comment>
<evidence type="ECO:0000259" key="3">
    <source>
        <dbReference type="Pfam" id="PF22113"/>
    </source>
</evidence>
<feature type="domain" description="Outer membrane cytochrome MtrC/MtrF-like" evidence="3">
    <location>
        <begin position="728"/>
        <end position="914"/>
    </location>
</feature>
<gene>
    <name evidence="4" type="ORF">A3G31_01325</name>
</gene>
<dbReference type="SUPFAM" id="SSF48695">
    <property type="entry name" value="Multiheme cytochromes"/>
    <property type="match status" value="2"/>
</dbReference>
<dbReference type="InterPro" id="IPR041033">
    <property type="entry name" value="SpaA_PFL_dom_1"/>
</dbReference>
<dbReference type="GO" id="GO:0016491">
    <property type="term" value="F:oxidoreductase activity"/>
    <property type="evidence" value="ECO:0007669"/>
    <property type="project" value="TreeGrafter"/>
</dbReference>
<dbReference type="InterPro" id="IPR051829">
    <property type="entry name" value="Multiheme_Cytochr_ET"/>
</dbReference>
<dbReference type="Pfam" id="PF17802">
    <property type="entry name" value="SpaA"/>
    <property type="match status" value="1"/>
</dbReference>
<evidence type="ECO:0000313" key="4">
    <source>
        <dbReference type="EMBL" id="OGL55437.1"/>
    </source>
</evidence>
<organism evidence="4 5">
    <name type="scientific">Candidatus Schekmanbacteria bacterium RIFCSPLOWO2_12_FULL_38_15</name>
    <dbReference type="NCBI Taxonomy" id="1817883"/>
    <lineage>
        <taxon>Bacteria</taxon>
        <taxon>Candidatus Schekmaniibacteriota</taxon>
    </lineage>
</organism>
<dbReference type="Gene3D" id="1.10.720.180">
    <property type="match status" value="2"/>
</dbReference>
<name>A0A1F7SQF3_9BACT</name>
<feature type="domain" description="SpaA-like prealbumin fold" evidence="2">
    <location>
        <begin position="45"/>
        <end position="121"/>
    </location>
</feature>
<dbReference type="EMBL" id="MGDI01000001">
    <property type="protein sequence ID" value="OGL55437.1"/>
    <property type="molecule type" value="Genomic_DNA"/>
</dbReference>
<evidence type="ECO:0000259" key="2">
    <source>
        <dbReference type="Pfam" id="PF17802"/>
    </source>
</evidence>
<feature type="domain" description="Outer membrane cytochrome MtrC/MtrF-like" evidence="3">
    <location>
        <begin position="268"/>
        <end position="444"/>
    </location>
</feature>
<sequence>MIEEVFLILKRKWFICALAFLFAISASYVFEKEASAAKTYNIVVKIKSNKATNRTGVAVEVTGGDLTTPKTATTKKTGIVKFTKLAKGTYTVTPAKEGYTFDPESKPVTFATRRTVNVVFKSTEVVIPVTEEAITLSTSANGTHFAAGEKPIITISLPDLSSRSDYSQLRLVVYGPQETTKTKTAVNLLNASTDRSLANTGPHHYIDLVTDTNVQLNDNILTYTLQPITDEEAGTYTASLWAVLKDDPSVQSFPLADFQIGTATAETQIVERENCSVCHKGADSGKYYFHHIDPRTAGSSGYPSIDSWAVRTCKSCHNTDGYAAYTDPANPSATDGSNKIPDPIVKRVHGVHMGEELKNALNTDATTGIFKNYTSVVFPANVKNCTMCHVDDKWKTTPSRLACGACHDNIWFGDPAALPSGQEAHPGLQQDSDTGCSTCHPADGSWTKGSAPAPISTVHKVDSPAYKYTVEISLSAPANETHYVAGEAPQVTITIKDATTGATIDPNTLTETAFSRASLYVSGPRENTKPVLTTSAKGLGAVRALATNSKDGPWDLSGDPTFIIGIDGTSRTVTAAASNFANPAAATQAEVITWLKKALPDGIGDVATVSASGTTKVTIKSNTRGSTSKVEIFASSVATAMGWTVGAKTPAPRSYASNDFRVRKDSFDEDPKVSRSTTAVTYQLDDVAGLTSGTYTAFAQMSPTSGFGGSAVVNFQVGGATEEKKVATNCTNCHGDTTMHSTSLSVPFNPDICKNCHDYNREGTGYGWAGAPPTGTNGTSTSGWSGFGAKPLSSRIHGVHRGRYLEHPEDVKPLYRLVSGVATYWPEYDFSEVIFPQDIRNCTKCHSADTTGTWKTEPSRLACLACHDNDEATTHGNLMTYDTTPTDPWSGDEIETCVVCHGSGRDFSPDKVHNISSPYKPPYLREPAE</sequence>
<dbReference type="AlphaFoldDB" id="A0A1F7SQF3"/>
<dbReference type="PANTHER" id="PTHR35038">
    <property type="entry name" value="DISSIMILATORY SULFITE REDUCTASE SIRA"/>
    <property type="match status" value="1"/>
</dbReference>
<dbReference type="STRING" id="1817883.A3G31_01325"/>
<dbReference type="PANTHER" id="PTHR35038:SF6">
    <property type="entry name" value="SURFACE LOCALIZED DECAHEME CYTOCHROME C LIPOPROTEIN"/>
    <property type="match status" value="1"/>
</dbReference>
<dbReference type="Pfam" id="PF22113">
    <property type="entry name" value="Mtrc-MtrF_II-IV_dom"/>
    <property type="match status" value="2"/>
</dbReference>
<evidence type="ECO:0000256" key="1">
    <source>
        <dbReference type="ARBA" id="ARBA00022729"/>
    </source>
</evidence>
<dbReference type="InterPro" id="IPR036280">
    <property type="entry name" value="Multihaem_cyt_sf"/>
</dbReference>
<protein>
    <submittedName>
        <fullName evidence="4">Uncharacterized protein</fullName>
    </submittedName>
</protein>
<reference evidence="4 5" key="1">
    <citation type="journal article" date="2016" name="Nat. Commun.">
        <title>Thousands of microbial genomes shed light on interconnected biogeochemical processes in an aquifer system.</title>
        <authorList>
            <person name="Anantharaman K."/>
            <person name="Brown C.T."/>
            <person name="Hug L.A."/>
            <person name="Sharon I."/>
            <person name="Castelle C.J."/>
            <person name="Probst A.J."/>
            <person name="Thomas B.C."/>
            <person name="Singh A."/>
            <person name="Wilkins M.J."/>
            <person name="Karaoz U."/>
            <person name="Brodie E.L."/>
            <person name="Williams K.H."/>
            <person name="Hubbard S.S."/>
            <person name="Banfield J.F."/>
        </authorList>
    </citation>
    <scope>NUCLEOTIDE SEQUENCE [LARGE SCALE GENOMIC DNA]</scope>
</reference>
<proteinExistence type="predicted"/>
<dbReference type="SUPFAM" id="SSF49478">
    <property type="entry name" value="Cna protein B-type domain"/>
    <property type="match status" value="1"/>
</dbReference>
<dbReference type="InterPro" id="IPR013783">
    <property type="entry name" value="Ig-like_fold"/>
</dbReference>
<evidence type="ECO:0000313" key="5">
    <source>
        <dbReference type="Proteomes" id="UP000178082"/>
    </source>
</evidence>
<dbReference type="CDD" id="cd08168">
    <property type="entry name" value="Cytochrom_C3"/>
    <property type="match status" value="1"/>
</dbReference>